<evidence type="ECO:0000313" key="8">
    <source>
        <dbReference type="Proteomes" id="UP000244727"/>
    </source>
</evidence>
<keyword evidence="5 6" id="KW-0472">Membrane</keyword>
<comment type="subcellular location">
    <subcellularLocation>
        <location evidence="1">Cell membrane</location>
        <topology evidence="1">Multi-pass membrane protein</topology>
    </subcellularLocation>
</comment>
<evidence type="ECO:0000256" key="5">
    <source>
        <dbReference type="ARBA" id="ARBA00023136"/>
    </source>
</evidence>
<feature type="transmembrane region" description="Helical" evidence="6">
    <location>
        <begin position="256"/>
        <end position="275"/>
    </location>
</feature>
<feature type="transmembrane region" description="Helical" evidence="6">
    <location>
        <begin position="331"/>
        <end position="352"/>
    </location>
</feature>
<evidence type="ECO:0000313" key="7">
    <source>
        <dbReference type="EMBL" id="AWB27232.1"/>
    </source>
</evidence>
<dbReference type="KEGG" id="harc:HARCEL1_05710"/>
<accession>A0A2R4X0A7</accession>
<keyword evidence="4 6" id="KW-1133">Transmembrane helix</keyword>
<dbReference type="EMBL" id="CP028858">
    <property type="protein sequence ID" value="AWB27232.1"/>
    <property type="molecule type" value="Genomic_DNA"/>
</dbReference>
<gene>
    <name evidence="7" type="ORF">HARCEL1_05710</name>
</gene>
<dbReference type="Pfam" id="PF02653">
    <property type="entry name" value="BPD_transp_2"/>
    <property type="match status" value="1"/>
</dbReference>
<evidence type="ECO:0000256" key="6">
    <source>
        <dbReference type="SAM" id="Phobius"/>
    </source>
</evidence>
<dbReference type="Proteomes" id="UP000244727">
    <property type="component" value="Chromosome"/>
</dbReference>
<feature type="transmembrane region" description="Helical" evidence="6">
    <location>
        <begin position="209"/>
        <end position="228"/>
    </location>
</feature>
<keyword evidence="3 6" id="KW-0812">Transmembrane</keyword>
<dbReference type="InterPro" id="IPR043428">
    <property type="entry name" value="LivM-like"/>
</dbReference>
<evidence type="ECO:0000256" key="1">
    <source>
        <dbReference type="ARBA" id="ARBA00004651"/>
    </source>
</evidence>
<name>A0A2R4X0A7_9EURY</name>
<proteinExistence type="predicted"/>
<protein>
    <submittedName>
        <fullName evidence="7">Urea ABC transporter permease</fullName>
    </submittedName>
</protein>
<feature type="transmembrane region" description="Helical" evidence="6">
    <location>
        <begin position="96"/>
        <end position="114"/>
    </location>
</feature>
<keyword evidence="2" id="KW-1003">Cell membrane</keyword>
<feature type="transmembrane region" description="Helical" evidence="6">
    <location>
        <begin position="121"/>
        <end position="142"/>
    </location>
</feature>
<feature type="transmembrane region" description="Helical" evidence="6">
    <location>
        <begin position="40"/>
        <end position="59"/>
    </location>
</feature>
<dbReference type="PANTHER" id="PTHR30482">
    <property type="entry name" value="HIGH-AFFINITY BRANCHED-CHAIN AMINO ACID TRANSPORT SYSTEM PERMEASE"/>
    <property type="match status" value="1"/>
</dbReference>
<dbReference type="InterPro" id="IPR001851">
    <property type="entry name" value="ABC_transp_permease"/>
</dbReference>
<feature type="transmembrane region" description="Helical" evidence="6">
    <location>
        <begin position="71"/>
        <end position="90"/>
    </location>
</feature>
<dbReference type="CDD" id="cd06581">
    <property type="entry name" value="TM_PBP1_LivM_like"/>
    <property type="match status" value="1"/>
</dbReference>
<evidence type="ECO:0000256" key="4">
    <source>
        <dbReference type="ARBA" id="ARBA00022989"/>
    </source>
</evidence>
<evidence type="ECO:0000256" key="3">
    <source>
        <dbReference type="ARBA" id="ARBA00022692"/>
    </source>
</evidence>
<dbReference type="AlphaFoldDB" id="A0A2R4X0A7"/>
<organism evidence="7 8">
    <name type="scientific">Halococcoides cellulosivorans</name>
    <dbReference type="NCBI Taxonomy" id="1679096"/>
    <lineage>
        <taxon>Archaea</taxon>
        <taxon>Methanobacteriati</taxon>
        <taxon>Methanobacteriota</taxon>
        <taxon>Stenosarchaea group</taxon>
        <taxon>Halobacteria</taxon>
        <taxon>Halobacteriales</taxon>
        <taxon>Haloarculaceae</taxon>
        <taxon>Halococcoides</taxon>
    </lineage>
</organism>
<dbReference type="PANTHER" id="PTHR30482:SF4">
    <property type="entry name" value="SLR1201 PROTEIN"/>
    <property type="match status" value="1"/>
</dbReference>
<evidence type="ECO:0000256" key="2">
    <source>
        <dbReference type="ARBA" id="ARBA00022475"/>
    </source>
</evidence>
<dbReference type="GO" id="GO:0015658">
    <property type="term" value="F:branched-chain amino acid transmembrane transporter activity"/>
    <property type="evidence" value="ECO:0007669"/>
    <property type="project" value="InterPro"/>
</dbReference>
<keyword evidence="8" id="KW-1185">Reference proteome</keyword>
<dbReference type="GO" id="GO:0005886">
    <property type="term" value="C:plasma membrane"/>
    <property type="evidence" value="ECO:0007669"/>
    <property type="project" value="UniProtKB-SubCell"/>
</dbReference>
<sequence length="407" mass="43520">MIDTITNGYARLDRRLDPVRSALDPLRRPFIGPNTVGASWSFWAGFVALVVLAVAYPLFAGQYPAYQDAQFIAYAFLGVSLALVWGYGGILSFGQVAFFGAAGYAFGVITINFASPLGITVGVVASVAIGALLAALLGYFMFYGGVTEVYVTIITLVTSLVLHTFMAQTAGDEWTIGSAALGGFNGMPDIPAFELGAGPVAVAITNARYYWFVLALFVVTFLGLRWLVNSDFGRVAVAVREDEDRTRMFGYDVRRVKLLVFTLGGALAGLGGVLNTAWGSYVSPDVFSLSFAALPVVWVSVGGRKSLIGATVGTLAVAWGNRWLSINLPDFALIAIGTLLVVTILFFPDGVVPRVADGWPRIVAGVRSLPGRIRRLPSTVRRMPQLVRDKLGSTPLRADGDGEVTDR</sequence>
<reference evidence="7 8" key="1">
    <citation type="submission" date="2018-04" db="EMBL/GenBank/DDBJ databases">
        <title>Halococcoides cellulosivorans gen. nov., sp. nov., an extremely halophilic cellulose-utilizing haloarchaeon from hypersaline lakes.</title>
        <authorList>
            <person name="Sorokin D.Y."/>
            <person name="Toshchakov S.V."/>
            <person name="Samarov N.I."/>
            <person name="Korzhenkov A."/>
            <person name="Kublanov I.V."/>
        </authorList>
    </citation>
    <scope>NUCLEOTIDE SEQUENCE [LARGE SCALE GENOMIC DNA]</scope>
    <source>
        <strain evidence="7 8">HArcel1</strain>
    </source>
</reference>